<keyword evidence="6 7" id="KW-0472">Membrane</keyword>
<dbReference type="Pfam" id="PF07662">
    <property type="entry name" value="Nucleos_tra2_C"/>
    <property type="match status" value="1"/>
</dbReference>
<feature type="transmembrane region" description="Helical" evidence="7">
    <location>
        <begin position="448"/>
        <end position="468"/>
    </location>
</feature>
<dbReference type="InterPro" id="IPR002668">
    <property type="entry name" value="CNT_N_dom"/>
</dbReference>
<feature type="transmembrane region" description="Helical" evidence="7">
    <location>
        <begin position="385"/>
        <end position="403"/>
    </location>
</feature>
<feature type="transmembrane region" description="Helical" evidence="7">
    <location>
        <begin position="489"/>
        <end position="508"/>
    </location>
</feature>
<dbReference type="InterPro" id="IPR011642">
    <property type="entry name" value="Gate_dom"/>
</dbReference>
<feature type="transmembrane region" description="Helical" evidence="7">
    <location>
        <begin position="340"/>
        <end position="365"/>
    </location>
</feature>
<dbReference type="EMBL" id="VWRS01000002">
    <property type="protein sequence ID" value="KAA5826392.1"/>
    <property type="molecule type" value="Genomic_DNA"/>
</dbReference>
<comment type="caution">
    <text evidence="12">The sequence shown here is derived from an EMBL/GenBank/DDBJ whole genome shotgun (WGS) entry which is preliminary data.</text>
</comment>
<dbReference type="GO" id="GO:0005337">
    <property type="term" value="F:nucleoside transmembrane transporter activity"/>
    <property type="evidence" value="ECO:0007669"/>
    <property type="project" value="InterPro"/>
</dbReference>
<reference evidence="12" key="3">
    <citation type="submission" date="2019-09" db="EMBL/GenBank/DDBJ databases">
        <authorList>
            <person name="Zhang D.-C."/>
        </authorList>
    </citation>
    <scope>NUCLEOTIDE SEQUENCE</scope>
    <source>
        <strain evidence="12">RU-4-M-4</strain>
    </source>
</reference>
<evidence type="ECO:0000256" key="6">
    <source>
        <dbReference type="ARBA" id="ARBA00023136"/>
    </source>
</evidence>
<reference evidence="12 15" key="1">
    <citation type="journal article" date="2015" name="Int. J. Syst. Evol. Microbiol.">
        <title>Algibacter amylolyticus sp. nov., isolated from intertidal sediment.</title>
        <authorList>
            <person name="Zhang D.C."/>
            <person name="Wu J."/>
            <person name="Neuner K."/>
            <person name="Yao J."/>
            <person name="Margesin R."/>
        </authorList>
    </citation>
    <scope>NUCLEOTIDE SEQUENCE [LARGE SCALE GENOMIC DNA]</scope>
    <source>
        <strain evidence="12 15">RU-4-M-4</strain>
    </source>
</reference>
<evidence type="ECO:0000256" key="7">
    <source>
        <dbReference type="SAM" id="Phobius"/>
    </source>
</evidence>
<dbReference type="PANTHER" id="PTHR10590:SF4">
    <property type="entry name" value="SOLUTE CARRIER FAMILY 28 MEMBER 3"/>
    <property type="match status" value="1"/>
</dbReference>
<feature type="domain" description="Concentrative nucleoside transporter N-terminal" evidence="9">
    <location>
        <begin position="88"/>
        <end position="161"/>
    </location>
</feature>
<keyword evidence="14" id="KW-1185">Reference proteome</keyword>
<evidence type="ECO:0000259" key="9">
    <source>
        <dbReference type="Pfam" id="PF01773"/>
    </source>
</evidence>
<sequence length="509" mass="54680">MKKLFLLLAIIFLCFTPSVIAQDIDKTDATELIKNVSETETILIDSATINLAETKIKTPTEADIPTNTANTITPSQGFSLNSLWRGVLGMITLIFVAFLFSSNRKAINWKIVGIGLAFQLLIAIGVLKVEFIKTIFEFIGGLFVSVLDFTRAGSKFLFEGLVVDMDTFGFIFAFQVLPTIIFFSALTSVLFYLGIIQKVVKVMAWLLSKALKISGAESLSVAGNIFLGQTEAPLLIKAYLEKMNKSEMLLVMIGGMATVAGAVLAAYIGFLGGDDPELRLFYAKHLLAASVMAAPGAIVISKILYPQTEDVNTDVSVSQEKIGSNFLDAIANGTTEGLKLAVNVGAMLLVFVAFIAMFNGILGWIGDITSVNGWIAANTTYKNLSLELILGYLFAPLMWLIGVAKEDMALMGQLLGIKLAASEFIGYIQLRDLKEASNLVHLNYEKSIIMATYMLCGFANFASIGIQIGGIGSLAPGQRKTLSKFGMKALIGGTIASLISATIAGMIIG</sequence>
<keyword evidence="5 7" id="KW-1133">Transmembrane helix</keyword>
<evidence type="ECO:0000313" key="15">
    <source>
        <dbReference type="Proteomes" id="UP000322315"/>
    </source>
</evidence>
<dbReference type="Pfam" id="PF01773">
    <property type="entry name" value="Nucleos_tra2_N"/>
    <property type="match status" value="1"/>
</dbReference>
<evidence type="ECO:0000256" key="1">
    <source>
        <dbReference type="ARBA" id="ARBA00004651"/>
    </source>
</evidence>
<dbReference type="EMBL" id="VMBF01000002">
    <property type="protein sequence ID" value="TSJ80430.1"/>
    <property type="molecule type" value="Genomic_DNA"/>
</dbReference>
<dbReference type="Proteomes" id="UP000315145">
    <property type="component" value="Unassembled WGS sequence"/>
</dbReference>
<dbReference type="GO" id="GO:0005886">
    <property type="term" value="C:plasma membrane"/>
    <property type="evidence" value="ECO:0007669"/>
    <property type="project" value="UniProtKB-SubCell"/>
</dbReference>
<dbReference type="RefSeq" id="WP_144115801.1">
    <property type="nucleotide sequence ID" value="NZ_JACHGE010000004.1"/>
</dbReference>
<evidence type="ECO:0000256" key="8">
    <source>
        <dbReference type="SAM" id="SignalP"/>
    </source>
</evidence>
<evidence type="ECO:0000259" key="11">
    <source>
        <dbReference type="Pfam" id="PF07670"/>
    </source>
</evidence>
<feature type="transmembrane region" description="Helical" evidence="7">
    <location>
        <begin position="83"/>
        <end position="100"/>
    </location>
</feature>
<evidence type="ECO:0000256" key="4">
    <source>
        <dbReference type="ARBA" id="ARBA00022692"/>
    </source>
</evidence>
<proteinExistence type="inferred from homology"/>
<protein>
    <submittedName>
        <fullName evidence="12">Na+ dependent nucleoside transporter</fullName>
    </submittedName>
</protein>
<evidence type="ECO:0000259" key="10">
    <source>
        <dbReference type="Pfam" id="PF07662"/>
    </source>
</evidence>
<dbReference type="Proteomes" id="UP000322315">
    <property type="component" value="Unassembled WGS sequence"/>
</dbReference>
<organism evidence="12 15">
    <name type="scientific">Algibacter amylolyticus</name>
    <dbReference type="NCBI Taxonomy" id="1608400"/>
    <lineage>
        <taxon>Bacteria</taxon>
        <taxon>Pseudomonadati</taxon>
        <taxon>Bacteroidota</taxon>
        <taxon>Flavobacteriia</taxon>
        <taxon>Flavobacteriales</taxon>
        <taxon>Flavobacteriaceae</taxon>
        <taxon>Algibacter</taxon>
    </lineage>
</organism>
<dbReference type="Pfam" id="PF07670">
    <property type="entry name" value="Gate"/>
    <property type="match status" value="1"/>
</dbReference>
<dbReference type="OrthoDB" id="9766455at2"/>
<feature type="transmembrane region" description="Helical" evidence="7">
    <location>
        <begin position="107"/>
        <end position="125"/>
    </location>
</feature>
<gene>
    <name evidence="12" type="ORF">F2B50_06125</name>
    <name evidence="13" type="ORF">FPF71_06125</name>
</gene>
<feature type="chain" id="PRO_5024462725" evidence="8">
    <location>
        <begin position="22"/>
        <end position="509"/>
    </location>
</feature>
<dbReference type="PANTHER" id="PTHR10590">
    <property type="entry name" value="SODIUM/NUCLEOSIDE COTRANSPORTER"/>
    <property type="match status" value="1"/>
</dbReference>
<evidence type="ECO:0000256" key="3">
    <source>
        <dbReference type="ARBA" id="ARBA00022475"/>
    </source>
</evidence>
<feature type="signal peptide" evidence="8">
    <location>
        <begin position="1"/>
        <end position="21"/>
    </location>
</feature>
<evidence type="ECO:0000256" key="2">
    <source>
        <dbReference type="ARBA" id="ARBA00009033"/>
    </source>
</evidence>
<keyword evidence="4 7" id="KW-0812">Transmembrane</keyword>
<dbReference type="InterPro" id="IPR008276">
    <property type="entry name" value="C_nuclsd_transpt"/>
</dbReference>
<evidence type="ECO:0000313" key="13">
    <source>
        <dbReference type="EMBL" id="TSJ80430.1"/>
    </source>
</evidence>
<accession>A0A5M7BAG1</accession>
<dbReference type="AlphaFoldDB" id="A0A5M7BAG1"/>
<name>A0A5M7BAG1_9FLAO</name>
<feature type="domain" description="Concentrative nucleoside transporter C-terminal" evidence="10">
    <location>
        <begin position="285"/>
        <end position="505"/>
    </location>
</feature>
<dbReference type="GO" id="GO:0015293">
    <property type="term" value="F:symporter activity"/>
    <property type="evidence" value="ECO:0007669"/>
    <property type="project" value="TreeGrafter"/>
</dbReference>
<keyword evidence="8" id="KW-0732">Signal</keyword>
<reference evidence="13 14" key="2">
    <citation type="submission" date="2019-07" db="EMBL/GenBank/DDBJ databases">
        <title>Algibacter marinivivus sp. nov., isolated from the surface of a marine red alga.</title>
        <authorList>
            <person name="Zhong X."/>
            <person name="Xu W."/>
            <person name="Zhang Y."/>
            <person name="Zhang Q."/>
            <person name="Du Z."/>
        </authorList>
    </citation>
    <scope>NUCLEOTIDE SEQUENCE [LARGE SCALE GENOMIC DNA]</scope>
    <source>
        <strain evidence="13 14">RU-4-M-4</strain>
    </source>
</reference>
<evidence type="ECO:0000256" key="5">
    <source>
        <dbReference type="ARBA" id="ARBA00022989"/>
    </source>
</evidence>
<evidence type="ECO:0000313" key="12">
    <source>
        <dbReference type="EMBL" id="KAA5826392.1"/>
    </source>
</evidence>
<comment type="similarity">
    <text evidence="2">Belongs to the concentrative nucleoside transporter (CNT) (TC 2.A.41) family.</text>
</comment>
<feature type="transmembrane region" description="Helical" evidence="7">
    <location>
        <begin position="282"/>
        <end position="300"/>
    </location>
</feature>
<evidence type="ECO:0000313" key="14">
    <source>
        <dbReference type="Proteomes" id="UP000315145"/>
    </source>
</evidence>
<comment type="subcellular location">
    <subcellularLocation>
        <location evidence="1">Cell membrane</location>
        <topology evidence="1">Multi-pass membrane protein</topology>
    </subcellularLocation>
</comment>
<keyword evidence="3" id="KW-1003">Cell membrane</keyword>
<feature type="transmembrane region" description="Helical" evidence="7">
    <location>
        <begin position="249"/>
        <end position="270"/>
    </location>
</feature>
<feature type="domain" description="Nucleoside transporter/FeoB GTPase Gate" evidence="11">
    <location>
        <begin position="173"/>
        <end position="272"/>
    </location>
</feature>
<dbReference type="InterPro" id="IPR011657">
    <property type="entry name" value="CNT_C_dom"/>
</dbReference>
<feature type="transmembrane region" description="Helical" evidence="7">
    <location>
        <begin position="180"/>
        <end position="200"/>
    </location>
</feature>